<protein>
    <submittedName>
        <fullName evidence="1">Uncharacterized protein</fullName>
    </submittedName>
</protein>
<dbReference type="PANTHER" id="PTHR47332:SF4">
    <property type="entry name" value="SET DOMAIN-CONTAINING PROTEIN 5"/>
    <property type="match status" value="1"/>
</dbReference>
<dbReference type="EMBL" id="JAACJN010000298">
    <property type="protein sequence ID" value="KAF5350294.1"/>
    <property type="molecule type" value="Genomic_DNA"/>
</dbReference>
<organism evidence="1 2">
    <name type="scientific">Collybiopsis confluens</name>
    <dbReference type="NCBI Taxonomy" id="2823264"/>
    <lineage>
        <taxon>Eukaryota</taxon>
        <taxon>Fungi</taxon>
        <taxon>Dikarya</taxon>
        <taxon>Basidiomycota</taxon>
        <taxon>Agaricomycotina</taxon>
        <taxon>Agaricomycetes</taxon>
        <taxon>Agaricomycetidae</taxon>
        <taxon>Agaricales</taxon>
        <taxon>Marasmiineae</taxon>
        <taxon>Omphalotaceae</taxon>
        <taxon>Collybiopsis</taxon>
    </lineage>
</organism>
<dbReference type="Gene3D" id="2.170.270.10">
    <property type="entry name" value="SET domain"/>
    <property type="match status" value="1"/>
</dbReference>
<reference evidence="1 2" key="1">
    <citation type="journal article" date="2020" name="ISME J.">
        <title>Uncovering the hidden diversity of litter-decomposition mechanisms in mushroom-forming fungi.</title>
        <authorList>
            <person name="Floudas D."/>
            <person name="Bentzer J."/>
            <person name="Ahren D."/>
            <person name="Johansson T."/>
            <person name="Persson P."/>
            <person name="Tunlid A."/>
        </authorList>
    </citation>
    <scope>NUCLEOTIDE SEQUENCE [LARGE SCALE GENOMIC DNA]</scope>
    <source>
        <strain evidence="1 2">CBS 406.79</strain>
    </source>
</reference>
<evidence type="ECO:0000313" key="2">
    <source>
        <dbReference type="Proteomes" id="UP000518752"/>
    </source>
</evidence>
<dbReference type="OrthoDB" id="3099508at2759"/>
<accession>A0A8H5FVA0</accession>
<sequence>MTSLLDGAFTISDATELIGRYSAICKDISALTTGDCRPNVSWTWHTESFSMRIYTMCDIEVGEELTAANCSTLDSAAERAKDLASDGIFGCGCGPSCSDPAGIKIGDERRAQFRSQPVIVSQPLAPSPDSEAPDAWVQPVHRRLQELEEEGVQACGEFSRALFQLVNIYSYLQDVEKVMMYAKKIKGVYRVEGKDFPAQFYSAKGIKRSPYYQMREMQKSVGGSMPAILMTFG</sequence>
<dbReference type="SUPFAM" id="SSF82199">
    <property type="entry name" value="SET domain"/>
    <property type="match status" value="1"/>
</dbReference>
<evidence type="ECO:0000313" key="1">
    <source>
        <dbReference type="EMBL" id="KAF5350294.1"/>
    </source>
</evidence>
<keyword evidence="2" id="KW-1185">Reference proteome</keyword>
<gene>
    <name evidence="1" type="ORF">D9757_014456</name>
</gene>
<dbReference type="InterPro" id="IPR053185">
    <property type="entry name" value="SET_domain_protein"/>
</dbReference>
<dbReference type="Proteomes" id="UP000518752">
    <property type="component" value="Unassembled WGS sequence"/>
</dbReference>
<dbReference type="PANTHER" id="PTHR47332">
    <property type="entry name" value="SET DOMAIN-CONTAINING PROTEIN 5"/>
    <property type="match status" value="1"/>
</dbReference>
<comment type="caution">
    <text evidence="1">The sequence shown here is derived from an EMBL/GenBank/DDBJ whole genome shotgun (WGS) entry which is preliminary data.</text>
</comment>
<dbReference type="AlphaFoldDB" id="A0A8H5FVA0"/>
<proteinExistence type="predicted"/>
<name>A0A8H5FVA0_9AGAR</name>
<dbReference type="InterPro" id="IPR046341">
    <property type="entry name" value="SET_dom_sf"/>
</dbReference>